<dbReference type="InterPro" id="IPR036271">
    <property type="entry name" value="Tet_transcr_reg_TetR-rel_C_sf"/>
</dbReference>
<dbReference type="PROSITE" id="PS50977">
    <property type="entry name" value="HTH_TETR_2"/>
    <property type="match status" value="1"/>
</dbReference>
<keyword evidence="2 4" id="KW-0238">DNA-binding</keyword>
<comment type="caution">
    <text evidence="7">The sequence shown here is derived from an EMBL/GenBank/DDBJ whole genome shotgun (WGS) entry which is preliminary data.</text>
</comment>
<name>A0A1E7JTL6_9ACTN</name>
<evidence type="ECO:0000256" key="1">
    <source>
        <dbReference type="ARBA" id="ARBA00023015"/>
    </source>
</evidence>
<dbReference type="Gene3D" id="1.10.357.10">
    <property type="entry name" value="Tetracycline Repressor, domain 2"/>
    <property type="match status" value="1"/>
</dbReference>
<feature type="domain" description="HTH tetR-type" evidence="6">
    <location>
        <begin position="38"/>
        <end position="98"/>
    </location>
</feature>
<dbReference type="SUPFAM" id="SSF48498">
    <property type="entry name" value="Tetracyclin repressor-like, C-terminal domain"/>
    <property type="match status" value="1"/>
</dbReference>
<organism evidence="7 8">
    <name type="scientific">Streptomyces abyssalis</name>
    <dbReference type="NCBI Taxonomy" id="933944"/>
    <lineage>
        <taxon>Bacteria</taxon>
        <taxon>Bacillati</taxon>
        <taxon>Actinomycetota</taxon>
        <taxon>Actinomycetes</taxon>
        <taxon>Kitasatosporales</taxon>
        <taxon>Streptomycetaceae</taxon>
        <taxon>Streptomyces</taxon>
    </lineage>
</organism>
<dbReference type="Pfam" id="PF00440">
    <property type="entry name" value="TetR_N"/>
    <property type="match status" value="1"/>
</dbReference>
<dbReference type="PANTHER" id="PTHR30055:SF234">
    <property type="entry name" value="HTH-TYPE TRANSCRIPTIONAL REGULATOR BETI"/>
    <property type="match status" value="1"/>
</dbReference>
<dbReference type="STRING" id="933944.AN215_05130"/>
<proteinExistence type="predicted"/>
<feature type="region of interest" description="Disordered" evidence="5">
    <location>
        <begin position="1"/>
        <end position="35"/>
    </location>
</feature>
<evidence type="ECO:0000313" key="7">
    <source>
        <dbReference type="EMBL" id="OEU92243.1"/>
    </source>
</evidence>
<feature type="compositionally biased region" description="Basic and acidic residues" evidence="5">
    <location>
        <begin position="16"/>
        <end position="25"/>
    </location>
</feature>
<evidence type="ECO:0000313" key="8">
    <source>
        <dbReference type="Proteomes" id="UP000176087"/>
    </source>
</evidence>
<dbReference type="AlphaFoldDB" id="A0A1E7JTL6"/>
<feature type="compositionally biased region" description="Low complexity" evidence="5">
    <location>
        <begin position="104"/>
        <end position="120"/>
    </location>
</feature>
<evidence type="ECO:0000259" key="6">
    <source>
        <dbReference type="PROSITE" id="PS50977"/>
    </source>
</evidence>
<dbReference type="PANTHER" id="PTHR30055">
    <property type="entry name" value="HTH-TYPE TRANSCRIPTIONAL REGULATOR RUTR"/>
    <property type="match status" value="1"/>
</dbReference>
<dbReference type="InterPro" id="IPR001647">
    <property type="entry name" value="HTH_TetR"/>
</dbReference>
<sequence length="252" mass="26384">MEGRTGSGAPRTAKGLGEEPADRRGGRSGGAKGAYHHGDLRNALIEAATDLAREGGPESVVLRAAARRVGVSPTAAYRHFAGQAELLHAVKELGQERLARSMEAGGRADSGAASGGSPEAAEAAEARMRALGHGYLAFALSEPGLYRVAFCRDALHPHLFHGAADPDGGDGSWEFRSFEILIQALDGLVEHGRMPVERRAGAEITAWSTVHGLAMLLLDGPLANLSPEEIHETAERTFDVLIAGLTAPPAPH</sequence>
<feature type="region of interest" description="Disordered" evidence="5">
    <location>
        <begin position="101"/>
        <end position="120"/>
    </location>
</feature>
<evidence type="ECO:0000256" key="4">
    <source>
        <dbReference type="PROSITE-ProRule" id="PRU00335"/>
    </source>
</evidence>
<keyword evidence="3" id="KW-0804">Transcription</keyword>
<protein>
    <recommendedName>
        <fullName evidence="6">HTH tetR-type domain-containing protein</fullName>
    </recommendedName>
</protein>
<evidence type="ECO:0000256" key="3">
    <source>
        <dbReference type="ARBA" id="ARBA00023163"/>
    </source>
</evidence>
<dbReference type="SUPFAM" id="SSF46689">
    <property type="entry name" value="Homeodomain-like"/>
    <property type="match status" value="1"/>
</dbReference>
<evidence type="ECO:0000256" key="5">
    <source>
        <dbReference type="SAM" id="MobiDB-lite"/>
    </source>
</evidence>
<dbReference type="Proteomes" id="UP000176087">
    <property type="component" value="Unassembled WGS sequence"/>
</dbReference>
<dbReference type="GO" id="GO:0003700">
    <property type="term" value="F:DNA-binding transcription factor activity"/>
    <property type="evidence" value="ECO:0007669"/>
    <property type="project" value="TreeGrafter"/>
</dbReference>
<dbReference type="InterPro" id="IPR050109">
    <property type="entry name" value="HTH-type_TetR-like_transc_reg"/>
</dbReference>
<dbReference type="PATRIC" id="fig|933944.5.peg.1627"/>
<dbReference type="InterPro" id="IPR025996">
    <property type="entry name" value="MT1864/Rv1816-like_C"/>
</dbReference>
<dbReference type="EMBL" id="LJGT01000037">
    <property type="protein sequence ID" value="OEU92243.1"/>
    <property type="molecule type" value="Genomic_DNA"/>
</dbReference>
<keyword evidence="8" id="KW-1185">Reference proteome</keyword>
<reference evidence="7 8" key="1">
    <citation type="journal article" date="2016" name="Front. Microbiol.">
        <title>Comparative Genomics Analysis of Streptomyces Species Reveals Their Adaptation to the Marine Environment and Their Diversity at the Genomic Level.</title>
        <authorList>
            <person name="Tian X."/>
            <person name="Zhang Z."/>
            <person name="Yang T."/>
            <person name="Chen M."/>
            <person name="Li J."/>
            <person name="Chen F."/>
            <person name="Yang J."/>
            <person name="Li W."/>
            <person name="Zhang B."/>
            <person name="Zhang Z."/>
            <person name="Wu J."/>
            <person name="Zhang C."/>
            <person name="Long L."/>
            <person name="Xiao J."/>
        </authorList>
    </citation>
    <scope>NUCLEOTIDE SEQUENCE [LARGE SCALE GENOMIC DNA]</scope>
    <source>
        <strain evidence="7 8">SCSIO 10390</strain>
    </source>
</reference>
<dbReference type="OrthoDB" id="3173376at2"/>
<dbReference type="InterPro" id="IPR009057">
    <property type="entry name" value="Homeodomain-like_sf"/>
</dbReference>
<dbReference type="Pfam" id="PF13305">
    <property type="entry name" value="TetR_C_33"/>
    <property type="match status" value="1"/>
</dbReference>
<feature type="DNA-binding region" description="H-T-H motif" evidence="4">
    <location>
        <begin position="61"/>
        <end position="80"/>
    </location>
</feature>
<gene>
    <name evidence="7" type="ORF">AN215_05130</name>
</gene>
<dbReference type="GO" id="GO:0000976">
    <property type="term" value="F:transcription cis-regulatory region binding"/>
    <property type="evidence" value="ECO:0007669"/>
    <property type="project" value="TreeGrafter"/>
</dbReference>
<evidence type="ECO:0000256" key="2">
    <source>
        <dbReference type="ARBA" id="ARBA00023125"/>
    </source>
</evidence>
<keyword evidence="1" id="KW-0805">Transcription regulation</keyword>
<accession>A0A1E7JTL6</accession>